<dbReference type="Proteomes" id="UP000008866">
    <property type="component" value="Unassembled WGS sequence"/>
</dbReference>
<evidence type="ECO:0000313" key="1">
    <source>
        <dbReference type="EMBL" id="EFE33431.1"/>
    </source>
</evidence>
<organism evidence="1 2">
    <name type="scientific">Arthroderma benhamiae (strain ATCC MYA-4681 / CBS 112371)</name>
    <name type="common">Trichophyton mentagrophytes</name>
    <dbReference type="NCBI Taxonomy" id="663331"/>
    <lineage>
        <taxon>Eukaryota</taxon>
        <taxon>Fungi</taxon>
        <taxon>Dikarya</taxon>
        <taxon>Ascomycota</taxon>
        <taxon>Pezizomycotina</taxon>
        <taxon>Eurotiomycetes</taxon>
        <taxon>Eurotiomycetidae</taxon>
        <taxon>Onygenales</taxon>
        <taxon>Arthrodermataceae</taxon>
        <taxon>Trichophyton</taxon>
    </lineage>
</organism>
<keyword evidence="2" id="KW-1185">Reference proteome</keyword>
<evidence type="ECO:0000313" key="2">
    <source>
        <dbReference type="Proteomes" id="UP000008866"/>
    </source>
</evidence>
<dbReference type="GeneID" id="9521488"/>
<dbReference type="AlphaFoldDB" id="D4ATX8"/>
<gene>
    <name evidence="1" type="ORF">ARB_07791</name>
</gene>
<name>D4ATX8_ARTBC</name>
<reference evidence="2" key="1">
    <citation type="journal article" date="2011" name="Genome Biol.">
        <title>Comparative and functional genomics provide insights into the pathogenicity of dermatophytic fungi.</title>
        <authorList>
            <person name="Burmester A."/>
            <person name="Shelest E."/>
            <person name="Gloeckner G."/>
            <person name="Heddergott C."/>
            <person name="Schindler S."/>
            <person name="Staib P."/>
            <person name="Heidel A."/>
            <person name="Felder M."/>
            <person name="Petzold A."/>
            <person name="Szafranski K."/>
            <person name="Feuermann M."/>
            <person name="Pedruzzi I."/>
            <person name="Priebe S."/>
            <person name="Groth M."/>
            <person name="Winkler R."/>
            <person name="Li W."/>
            <person name="Kniemeyer O."/>
            <person name="Schroeckh V."/>
            <person name="Hertweck C."/>
            <person name="Hube B."/>
            <person name="White T.C."/>
            <person name="Platzer M."/>
            <person name="Guthke R."/>
            <person name="Heitman J."/>
            <person name="Woestemeyer J."/>
            <person name="Zipfel P.F."/>
            <person name="Monod M."/>
            <person name="Brakhage A.A."/>
        </authorList>
    </citation>
    <scope>NUCLEOTIDE SEQUENCE [LARGE SCALE GENOMIC DNA]</scope>
    <source>
        <strain evidence="2">ATCC MYA-4681 / CBS 112371</strain>
    </source>
</reference>
<dbReference type="HOGENOM" id="CLU_1937619_0_0_1"/>
<comment type="caution">
    <text evidence="1">The sequence shown here is derived from an EMBL/GenBank/DDBJ whole genome shotgun (WGS) entry which is preliminary data.</text>
</comment>
<dbReference type="EMBL" id="ABSU01000010">
    <property type="protein sequence ID" value="EFE33431.1"/>
    <property type="molecule type" value="Genomic_DNA"/>
</dbReference>
<proteinExistence type="predicted"/>
<protein>
    <submittedName>
        <fullName evidence="1">Uncharacterized protein</fullName>
    </submittedName>
</protein>
<dbReference type="RefSeq" id="XP_003014071.1">
    <property type="nucleotide sequence ID" value="XM_003014025.1"/>
</dbReference>
<accession>D4ATX8</accession>
<sequence>MIERQRQRPPRERRWTGLHPTDNRHLQSLLFHFFFKSLLLLLFFSSSSPSFRPPVNQRPGPRRPSLPFSICPQAAAPPDWPLLPLARLWSVGGLVCGLPLRSSLASLCSFARSLSCQRINLPLLLLAGSH</sequence>
<dbReference type="KEGG" id="abe:ARB_07791"/>